<dbReference type="SUPFAM" id="SSF53850">
    <property type="entry name" value="Periplasmic binding protein-like II"/>
    <property type="match status" value="1"/>
</dbReference>
<dbReference type="PANTHER" id="PTHR37690">
    <property type="entry name" value="CHORISMATE DEHYDRATASE"/>
    <property type="match status" value="1"/>
</dbReference>
<dbReference type="AlphaFoldDB" id="A0A517NQE0"/>
<dbReference type="InterPro" id="IPR003773">
    <property type="entry name" value="Menaquinone_biosynth"/>
</dbReference>
<dbReference type="UniPathway" id="UPA00079"/>
<dbReference type="InterPro" id="IPR030868">
    <property type="entry name" value="MqnA"/>
</dbReference>
<dbReference type="OrthoDB" id="9810112at2"/>
<proteinExistence type="inferred from homology"/>
<comment type="function">
    <text evidence="4">Catalyzes the dehydration of chorismate into 3-[(1-carboxyvinyl)oxy]benzoate, a step in the biosynthesis of menaquinone (MK, vitamin K2).</text>
</comment>
<reference evidence="5 6" key="1">
    <citation type="submission" date="2019-02" db="EMBL/GenBank/DDBJ databases">
        <title>Deep-cultivation of Planctomycetes and their phenomic and genomic characterization uncovers novel biology.</title>
        <authorList>
            <person name="Wiegand S."/>
            <person name="Jogler M."/>
            <person name="Boedeker C."/>
            <person name="Pinto D."/>
            <person name="Vollmers J."/>
            <person name="Rivas-Marin E."/>
            <person name="Kohn T."/>
            <person name="Peeters S.H."/>
            <person name="Heuer A."/>
            <person name="Rast P."/>
            <person name="Oberbeckmann S."/>
            <person name="Bunk B."/>
            <person name="Jeske O."/>
            <person name="Meyerdierks A."/>
            <person name="Storesund J.E."/>
            <person name="Kallscheuer N."/>
            <person name="Luecker S."/>
            <person name="Lage O.M."/>
            <person name="Pohl T."/>
            <person name="Merkel B.J."/>
            <person name="Hornburger P."/>
            <person name="Mueller R.-W."/>
            <person name="Bruemmer F."/>
            <person name="Labrenz M."/>
            <person name="Spormann A.M."/>
            <person name="Op den Camp H."/>
            <person name="Overmann J."/>
            <person name="Amann R."/>
            <person name="Jetten M.S.M."/>
            <person name="Mascher T."/>
            <person name="Medema M.H."/>
            <person name="Devos D.P."/>
            <person name="Kaster A.-K."/>
            <person name="Ovreas L."/>
            <person name="Rohde M."/>
            <person name="Galperin M.Y."/>
            <person name="Jogler C."/>
        </authorList>
    </citation>
    <scope>NUCLEOTIDE SEQUENCE [LARGE SCALE GENOMIC DNA]</scope>
    <source>
        <strain evidence="5 6">K23_9</strain>
    </source>
</reference>
<sequence>MIRIGAVSYLNTKPLICGLRERLSGIGKLSLNLPSRLAQDLAAGRLDVALIPSVEYFRATGYSIVSNAVIGCRGPVWSVRLLSRVPIQQIKRLALDEGSRTSAAMVRVLLSEMHGLSPETIPLAIDQTPETVDADAILVIGDRAMHPEHGVYEEIWDLGDRWCRWTELPFVFAMWVARPGVDTTGLAEILQASRDEGLRSLETIASREAATHGLTNEDLHRYFVENLHFHLGPGERAGLQAFQEKATALGLVDTPKSTL</sequence>
<dbReference type="PANTHER" id="PTHR37690:SF1">
    <property type="entry name" value="CHORISMATE DEHYDRATASE"/>
    <property type="match status" value="1"/>
</dbReference>
<dbReference type="GO" id="GO:0016836">
    <property type="term" value="F:hydro-lyase activity"/>
    <property type="evidence" value="ECO:0007669"/>
    <property type="project" value="UniProtKB-UniRule"/>
</dbReference>
<evidence type="ECO:0000313" key="5">
    <source>
        <dbReference type="EMBL" id="QDT09330.1"/>
    </source>
</evidence>
<protein>
    <recommendedName>
        <fullName evidence="4">Chorismate dehydratase</fullName>
        <ecNumber evidence="4">4.2.1.151</ecNumber>
    </recommendedName>
    <alternativeName>
        <fullName evidence="4">Menaquinone biosynthetic enzyme MqnA</fullName>
    </alternativeName>
</protein>
<organism evidence="5 6">
    <name type="scientific">Stieleria marina</name>
    <dbReference type="NCBI Taxonomy" id="1930275"/>
    <lineage>
        <taxon>Bacteria</taxon>
        <taxon>Pseudomonadati</taxon>
        <taxon>Planctomycetota</taxon>
        <taxon>Planctomycetia</taxon>
        <taxon>Pirellulales</taxon>
        <taxon>Pirellulaceae</taxon>
        <taxon>Stieleria</taxon>
    </lineage>
</organism>
<evidence type="ECO:0000256" key="3">
    <source>
        <dbReference type="ARBA" id="ARBA00023239"/>
    </source>
</evidence>
<evidence type="ECO:0000256" key="2">
    <source>
        <dbReference type="ARBA" id="ARBA00022428"/>
    </source>
</evidence>
<dbReference type="EMBL" id="CP036526">
    <property type="protein sequence ID" value="QDT09330.1"/>
    <property type="molecule type" value="Genomic_DNA"/>
</dbReference>
<dbReference type="GO" id="GO:0009234">
    <property type="term" value="P:menaquinone biosynthetic process"/>
    <property type="evidence" value="ECO:0007669"/>
    <property type="project" value="UniProtKB-UniRule"/>
</dbReference>
<dbReference type="RefSeq" id="WP_145416908.1">
    <property type="nucleotide sequence ID" value="NZ_CP036526.1"/>
</dbReference>
<keyword evidence="6" id="KW-1185">Reference proteome</keyword>
<dbReference type="CDD" id="cd13634">
    <property type="entry name" value="PBP2_Sco4506"/>
    <property type="match status" value="1"/>
</dbReference>
<dbReference type="Pfam" id="PF02621">
    <property type="entry name" value="VitK2_biosynth"/>
    <property type="match status" value="1"/>
</dbReference>
<comment type="catalytic activity">
    <reaction evidence="4">
        <text>chorismate = 3-[(1-carboxyvinyl)-oxy]benzoate + H2O</text>
        <dbReference type="Rhea" id="RHEA:40051"/>
        <dbReference type="ChEBI" id="CHEBI:15377"/>
        <dbReference type="ChEBI" id="CHEBI:29748"/>
        <dbReference type="ChEBI" id="CHEBI:76981"/>
        <dbReference type="EC" id="4.2.1.151"/>
    </reaction>
</comment>
<dbReference type="Proteomes" id="UP000319817">
    <property type="component" value="Chromosome"/>
</dbReference>
<evidence type="ECO:0000313" key="6">
    <source>
        <dbReference type="Proteomes" id="UP000319817"/>
    </source>
</evidence>
<keyword evidence="2 4" id="KW-0474">Menaquinone biosynthesis</keyword>
<gene>
    <name evidence="4 5" type="primary">mqnA</name>
    <name evidence="5" type="ORF">K239x_12760</name>
</gene>
<comment type="pathway">
    <text evidence="1 4">Quinol/quinone metabolism; menaquinone biosynthesis.</text>
</comment>
<evidence type="ECO:0000256" key="1">
    <source>
        <dbReference type="ARBA" id="ARBA00004863"/>
    </source>
</evidence>
<name>A0A517NQE0_9BACT</name>
<dbReference type="Gene3D" id="3.40.190.10">
    <property type="entry name" value="Periplasmic binding protein-like II"/>
    <property type="match status" value="2"/>
</dbReference>
<comment type="similarity">
    <text evidence="4">Belongs to the MqnA/MqnD family. MqnA subfamily.</text>
</comment>
<dbReference type="HAMAP" id="MF_00995">
    <property type="entry name" value="MqnA"/>
    <property type="match status" value="1"/>
</dbReference>
<evidence type="ECO:0000256" key="4">
    <source>
        <dbReference type="HAMAP-Rule" id="MF_00995"/>
    </source>
</evidence>
<accession>A0A517NQE0</accession>
<dbReference type="EC" id="4.2.1.151" evidence="4"/>
<keyword evidence="3 4" id="KW-0456">Lyase</keyword>